<organism evidence="1 2">
    <name type="scientific">Actinacidiphila rubida</name>
    <dbReference type="NCBI Taxonomy" id="310780"/>
    <lineage>
        <taxon>Bacteria</taxon>
        <taxon>Bacillati</taxon>
        <taxon>Actinomycetota</taxon>
        <taxon>Actinomycetes</taxon>
        <taxon>Kitasatosporales</taxon>
        <taxon>Streptomycetaceae</taxon>
        <taxon>Actinacidiphila</taxon>
    </lineage>
</organism>
<dbReference type="STRING" id="310780.SAMN05216267_1001308"/>
<dbReference type="Proteomes" id="UP000181951">
    <property type="component" value="Unassembled WGS sequence"/>
</dbReference>
<proteinExistence type="predicted"/>
<dbReference type="AlphaFoldDB" id="A0A1H8DUR9"/>
<protein>
    <submittedName>
        <fullName evidence="1">YwqJ-like deaminase</fullName>
    </submittedName>
</protein>
<gene>
    <name evidence="1" type="ORF">SAMN05216267_1001308</name>
</gene>
<dbReference type="EMBL" id="FODD01000001">
    <property type="protein sequence ID" value="SEN10953.1"/>
    <property type="molecule type" value="Genomic_DNA"/>
</dbReference>
<sequence>MRAQEGRTHEMTTHLAAAGTADPRLTWSAAHDPVGPPVLRHRRDGILPAVAAALSIRDEVQSCTGAKGEQPPVLHPIVRDFLDALPAAQRERFTGRCPEAVLISRHLTSVEAGRGKRASRKPLTPSEARKALRGAKLTVRRIREDGDPSHGTYVPPCRSCTPLLAHFGVRAVDPAAEGA</sequence>
<accession>A0A1H8DUR9</accession>
<dbReference type="Pfam" id="PF14431">
    <property type="entry name" value="YwqJ-deaminase"/>
    <property type="match status" value="1"/>
</dbReference>
<dbReference type="InterPro" id="IPR025968">
    <property type="entry name" value="YwqJ_deaminase"/>
</dbReference>
<evidence type="ECO:0000313" key="2">
    <source>
        <dbReference type="Proteomes" id="UP000181951"/>
    </source>
</evidence>
<name>A0A1H8DUR9_9ACTN</name>
<reference evidence="1 2" key="1">
    <citation type="submission" date="2016-10" db="EMBL/GenBank/DDBJ databases">
        <authorList>
            <person name="de Groot N.N."/>
        </authorList>
    </citation>
    <scope>NUCLEOTIDE SEQUENCE [LARGE SCALE GENOMIC DNA]</scope>
    <source>
        <strain evidence="1 2">CGMCC 4.2026</strain>
    </source>
</reference>
<evidence type="ECO:0000313" key="1">
    <source>
        <dbReference type="EMBL" id="SEN10953.1"/>
    </source>
</evidence>
<keyword evidence="2" id="KW-1185">Reference proteome</keyword>